<evidence type="ECO:0008006" key="3">
    <source>
        <dbReference type="Google" id="ProtNLM"/>
    </source>
</evidence>
<accession>A0A5M6CZA7</accession>
<keyword evidence="2" id="KW-1185">Reference proteome</keyword>
<evidence type="ECO:0000313" key="2">
    <source>
        <dbReference type="Proteomes" id="UP000323426"/>
    </source>
</evidence>
<gene>
    <name evidence="1" type="ORF">F0145_22395</name>
</gene>
<dbReference type="RefSeq" id="WP_150092203.1">
    <property type="nucleotide sequence ID" value="NZ_VWSF01000026.1"/>
</dbReference>
<protein>
    <recommendedName>
        <fullName evidence="3">DUF1330 domain-containing protein</fullName>
    </recommendedName>
</protein>
<dbReference type="Proteomes" id="UP000323426">
    <property type="component" value="Unassembled WGS sequence"/>
</dbReference>
<dbReference type="EMBL" id="VWSF01000026">
    <property type="protein sequence ID" value="KAA5540567.1"/>
    <property type="molecule type" value="Genomic_DNA"/>
</dbReference>
<name>A0A5M6CZA7_9BACT</name>
<organism evidence="1 2">
    <name type="scientific">Adhaeribacter rhizoryzae</name>
    <dbReference type="NCBI Taxonomy" id="2607907"/>
    <lineage>
        <taxon>Bacteria</taxon>
        <taxon>Pseudomonadati</taxon>
        <taxon>Bacteroidota</taxon>
        <taxon>Cytophagia</taxon>
        <taxon>Cytophagales</taxon>
        <taxon>Hymenobacteraceae</taxon>
        <taxon>Adhaeribacter</taxon>
    </lineage>
</organism>
<reference evidence="1 2" key="1">
    <citation type="submission" date="2019-09" db="EMBL/GenBank/DDBJ databases">
        <title>Genome sequence and assembly of Adhaeribacter sp.</title>
        <authorList>
            <person name="Chhetri G."/>
        </authorList>
    </citation>
    <scope>NUCLEOTIDE SEQUENCE [LARGE SCALE GENOMIC DNA]</scope>
    <source>
        <strain evidence="1 2">DK36</strain>
    </source>
</reference>
<evidence type="ECO:0000313" key="1">
    <source>
        <dbReference type="EMBL" id="KAA5540567.1"/>
    </source>
</evidence>
<comment type="caution">
    <text evidence="1">The sequence shown here is derived from an EMBL/GenBank/DDBJ whole genome shotgun (WGS) entry which is preliminary data.</text>
</comment>
<proteinExistence type="predicted"/>
<dbReference type="AlphaFoldDB" id="A0A5M6CZA7"/>
<sequence length="102" mass="12167">MQLIQILLPLYNNQKEPFATDIFTRIRQELTEKFGGITAFSRAPATGLWKENEDKTVKDEIIIYEVMADTLDQAWWQNYKKSLENTFRQEEILIRTWEIQVL</sequence>